<accession>A0A9D1D8V2</accession>
<name>A0A9D1D8V2_9FIRM</name>
<evidence type="ECO:0000313" key="1">
    <source>
        <dbReference type="EMBL" id="HIR13216.1"/>
    </source>
</evidence>
<proteinExistence type="predicted"/>
<organism evidence="1 2">
    <name type="scientific">Candidatus Choladousia intestinavium</name>
    <dbReference type="NCBI Taxonomy" id="2840727"/>
    <lineage>
        <taxon>Bacteria</taxon>
        <taxon>Bacillati</taxon>
        <taxon>Bacillota</taxon>
        <taxon>Clostridia</taxon>
        <taxon>Lachnospirales</taxon>
        <taxon>Lachnospiraceae</taxon>
        <taxon>Lachnospiraceae incertae sedis</taxon>
        <taxon>Candidatus Choladousia</taxon>
    </lineage>
</organism>
<reference evidence="1" key="2">
    <citation type="journal article" date="2021" name="PeerJ">
        <title>Extensive microbial diversity within the chicken gut microbiome revealed by metagenomics and culture.</title>
        <authorList>
            <person name="Gilroy R."/>
            <person name="Ravi A."/>
            <person name="Getino M."/>
            <person name="Pursley I."/>
            <person name="Horton D.L."/>
            <person name="Alikhan N.F."/>
            <person name="Baker D."/>
            <person name="Gharbi K."/>
            <person name="Hall N."/>
            <person name="Watson M."/>
            <person name="Adriaenssens E.M."/>
            <person name="Foster-Nyarko E."/>
            <person name="Jarju S."/>
            <person name="Secka A."/>
            <person name="Antonio M."/>
            <person name="Oren A."/>
            <person name="Chaudhuri R.R."/>
            <person name="La Ragione R."/>
            <person name="Hildebrand F."/>
            <person name="Pallen M.J."/>
        </authorList>
    </citation>
    <scope>NUCLEOTIDE SEQUENCE</scope>
    <source>
        <strain evidence="1">ChiSjej4B22-8148</strain>
    </source>
</reference>
<gene>
    <name evidence="1" type="ORF">IAB31_04755</name>
</gene>
<dbReference type="Proteomes" id="UP000886757">
    <property type="component" value="Unassembled WGS sequence"/>
</dbReference>
<sequence>MLKIEVDIKNGEIRAEANGIEPLIYVEMGIAVKKFYQILCDHNPKERAKQLIWSLAESSLMEDEELEKELAKRTAEEPELVKTAEMLRDSWFRTEEEENE</sequence>
<comment type="caution">
    <text evidence="1">The sequence shown here is derived from an EMBL/GenBank/DDBJ whole genome shotgun (WGS) entry which is preliminary data.</text>
</comment>
<dbReference type="AlphaFoldDB" id="A0A9D1D8V2"/>
<protein>
    <submittedName>
        <fullName evidence="1">Uncharacterized protein</fullName>
    </submittedName>
</protein>
<evidence type="ECO:0000313" key="2">
    <source>
        <dbReference type="Proteomes" id="UP000886757"/>
    </source>
</evidence>
<dbReference type="EMBL" id="DVGK01000055">
    <property type="protein sequence ID" value="HIR13216.1"/>
    <property type="molecule type" value="Genomic_DNA"/>
</dbReference>
<reference evidence="1" key="1">
    <citation type="submission" date="2020-10" db="EMBL/GenBank/DDBJ databases">
        <authorList>
            <person name="Gilroy R."/>
        </authorList>
    </citation>
    <scope>NUCLEOTIDE SEQUENCE</scope>
    <source>
        <strain evidence="1">ChiSjej4B22-8148</strain>
    </source>
</reference>